<keyword evidence="7" id="KW-1015">Disulfide bond</keyword>
<feature type="domain" description="Ig-like" evidence="13">
    <location>
        <begin position="76"/>
        <end position="181"/>
    </location>
</feature>
<keyword evidence="4 12" id="KW-0732">Signal</keyword>
<reference evidence="15" key="1">
    <citation type="submission" date="2025-08" db="UniProtKB">
        <authorList>
            <consortium name="RefSeq"/>
        </authorList>
    </citation>
    <scope>IDENTIFICATION</scope>
</reference>
<dbReference type="InterPro" id="IPR036179">
    <property type="entry name" value="Ig-like_dom_sf"/>
</dbReference>
<dbReference type="GO" id="GO:0005886">
    <property type="term" value="C:plasma membrane"/>
    <property type="evidence" value="ECO:0007669"/>
    <property type="project" value="UniProtKB-SubCell"/>
</dbReference>
<dbReference type="SUPFAM" id="SSF48726">
    <property type="entry name" value="Immunoglobulin"/>
    <property type="match status" value="1"/>
</dbReference>
<evidence type="ECO:0000256" key="8">
    <source>
        <dbReference type="ARBA" id="ARBA00023319"/>
    </source>
</evidence>
<proteinExistence type="predicted"/>
<feature type="signal peptide" evidence="12">
    <location>
        <begin position="1"/>
        <end position="25"/>
    </location>
</feature>
<dbReference type="PANTHER" id="PTHR35670:SF1">
    <property type="entry name" value="TRANSMEMBRANE PROTEIN 81"/>
    <property type="match status" value="1"/>
</dbReference>
<evidence type="ECO:0000256" key="9">
    <source>
        <dbReference type="ARBA" id="ARBA00049937"/>
    </source>
</evidence>
<evidence type="ECO:0000256" key="12">
    <source>
        <dbReference type="SAM" id="SignalP"/>
    </source>
</evidence>
<evidence type="ECO:0000256" key="4">
    <source>
        <dbReference type="ARBA" id="ARBA00022729"/>
    </source>
</evidence>
<dbReference type="CTD" id="388730"/>
<dbReference type="OrthoDB" id="9390762at2759"/>
<protein>
    <recommendedName>
        <fullName evidence="10">Transmembrane protein 81</fullName>
    </recommendedName>
</protein>
<evidence type="ECO:0000313" key="14">
    <source>
        <dbReference type="Proteomes" id="UP000504624"/>
    </source>
</evidence>
<evidence type="ECO:0000313" key="15">
    <source>
        <dbReference type="RefSeq" id="XP_017687649.1"/>
    </source>
</evidence>
<keyword evidence="14" id="KW-1185">Reference proteome</keyword>
<evidence type="ECO:0000256" key="2">
    <source>
        <dbReference type="ARBA" id="ARBA00022475"/>
    </source>
</evidence>
<dbReference type="CDD" id="cd00096">
    <property type="entry name" value="Ig"/>
    <property type="match status" value="1"/>
</dbReference>
<dbReference type="AlphaFoldDB" id="A0A6J0INU2"/>
<accession>A0A6J0INU2</accession>
<evidence type="ECO:0000256" key="11">
    <source>
        <dbReference type="SAM" id="Phobius"/>
    </source>
</evidence>
<keyword evidence="6 11" id="KW-0472">Membrane</keyword>
<evidence type="ECO:0000259" key="13">
    <source>
        <dbReference type="PROSITE" id="PS50835"/>
    </source>
</evidence>
<evidence type="ECO:0000256" key="6">
    <source>
        <dbReference type="ARBA" id="ARBA00023136"/>
    </source>
</evidence>
<dbReference type="Proteomes" id="UP000504624">
    <property type="component" value="Unplaced"/>
</dbReference>
<dbReference type="PANTHER" id="PTHR35670">
    <property type="entry name" value="TRANSMEMBRANE PROTEIN 81"/>
    <property type="match status" value="1"/>
</dbReference>
<dbReference type="InterPro" id="IPR013783">
    <property type="entry name" value="Ig-like_fold"/>
</dbReference>
<comment type="subcellular location">
    <subcellularLocation>
        <location evidence="1">Cell membrane</location>
        <topology evidence="1">Single-pass type I membrane protein</topology>
    </subcellularLocation>
</comment>
<name>A0A6J0INU2_9PASS</name>
<dbReference type="Gene3D" id="2.60.40.10">
    <property type="entry name" value="Immunoglobulins"/>
    <property type="match status" value="1"/>
</dbReference>
<sequence length="270" mass="29324">MKPLEQSHVPGLVLSALCVLAVVSPGEVPVPSEVPISEEILEQLRASVARIAVNSTPCSVTCGPGLKLEELCEVTPAGERRNCSLVSSYCLGTFLCGLRHLTVPTGQPLQLPCLAPDAPRPGNHGYSYTWELARGLITTNDLLFEPLRNSSPALSFSPAREAHAGTYRCDVRLRGTSKPIKRVYFGLRVIPGDLVGLSFQQSLTWEQKLEGNLKEGSAGNGSREGRERFWEQEEFSEAVLGIGSGVLGAILLSLLLCCCQRLWRRRGAEK</sequence>
<dbReference type="GeneID" id="108505816"/>
<gene>
    <name evidence="15" type="primary">TMEM81</name>
</gene>
<dbReference type="InterPro" id="IPR003599">
    <property type="entry name" value="Ig_sub"/>
</dbReference>
<dbReference type="RefSeq" id="XP_017687649.1">
    <property type="nucleotide sequence ID" value="XM_017832160.1"/>
</dbReference>
<keyword evidence="5 11" id="KW-1133">Transmembrane helix</keyword>
<evidence type="ECO:0000256" key="1">
    <source>
        <dbReference type="ARBA" id="ARBA00004251"/>
    </source>
</evidence>
<dbReference type="InterPro" id="IPR039293">
    <property type="entry name" value="TMEM81"/>
</dbReference>
<evidence type="ECO:0000256" key="10">
    <source>
        <dbReference type="ARBA" id="ARBA00050022"/>
    </source>
</evidence>
<evidence type="ECO:0000256" key="3">
    <source>
        <dbReference type="ARBA" id="ARBA00022692"/>
    </source>
</evidence>
<feature type="chain" id="PRO_5027073554" description="Transmembrane protein 81" evidence="12">
    <location>
        <begin position="26"/>
        <end position="270"/>
    </location>
</feature>
<dbReference type="PROSITE" id="PS50835">
    <property type="entry name" value="IG_LIKE"/>
    <property type="match status" value="1"/>
</dbReference>
<comment type="function">
    <text evidence="9">Essential fertilization factor required for male fertility. Part of a conserved trimeric sperm complex with the essential fertilization factors IZUMO1 and SPACA6 which bridges sperm and oocyte membranes during fertilization by binding to IZUMO1R/JUNO on the oocyte.</text>
</comment>
<keyword evidence="8" id="KW-0393">Immunoglobulin domain</keyword>
<dbReference type="SMART" id="SM00409">
    <property type="entry name" value="IG"/>
    <property type="match status" value="1"/>
</dbReference>
<evidence type="ECO:0000256" key="5">
    <source>
        <dbReference type="ARBA" id="ARBA00022989"/>
    </source>
</evidence>
<organism evidence="14 15">
    <name type="scientific">Lepidothrix coronata</name>
    <name type="common">blue-crowned manakin</name>
    <dbReference type="NCBI Taxonomy" id="321398"/>
    <lineage>
        <taxon>Eukaryota</taxon>
        <taxon>Metazoa</taxon>
        <taxon>Chordata</taxon>
        <taxon>Craniata</taxon>
        <taxon>Vertebrata</taxon>
        <taxon>Euteleostomi</taxon>
        <taxon>Archelosauria</taxon>
        <taxon>Archosauria</taxon>
        <taxon>Dinosauria</taxon>
        <taxon>Saurischia</taxon>
        <taxon>Theropoda</taxon>
        <taxon>Coelurosauria</taxon>
        <taxon>Aves</taxon>
        <taxon>Neognathae</taxon>
        <taxon>Neoaves</taxon>
        <taxon>Telluraves</taxon>
        <taxon>Australaves</taxon>
        <taxon>Passeriformes</taxon>
        <taxon>Pipridae</taxon>
        <taxon>Lepidothrix</taxon>
    </lineage>
</organism>
<evidence type="ECO:0000256" key="7">
    <source>
        <dbReference type="ARBA" id="ARBA00023157"/>
    </source>
</evidence>
<dbReference type="InterPro" id="IPR007110">
    <property type="entry name" value="Ig-like_dom"/>
</dbReference>
<keyword evidence="2" id="KW-1003">Cell membrane</keyword>
<keyword evidence="3 11" id="KW-0812">Transmembrane</keyword>
<feature type="transmembrane region" description="Helical" evidence="11">
    <location>
        <begin position="238"/>
        <end position="263"/>
    </location>
</feature>